<dbReference type="Proteomes" id="UP000078542">
    <property type="component" value="Unassembled WGS sequence"/>
</dbReference>
<keyword evidence="2" id="KW-1185">Reference proteome</keyword>
<name>A0A195CR92_9HYME</name>
<sequence length="52" mass="6313">MVSKVFSARGKRYYDYGEITMESKFIDMEVMDISQNLDYNRKQIDKTQLRNR</sequence>
<dbReference type="EMBL" id="KQ977372">
    <property type="protein sequence ID" value="KYN03226.1"/>
    <property type="molecule type" value="Genomic_DNA"/>
</dbReference>
<gene>
    <name evidence="1" type="ORF">ALC62_05889</name>
</gene>
<reference evidence="1 2" key="1">
    <citation type="submission" date="2016-03" db="EMBL/GenBank/DDBJ databases">
        <title>Cyphomyrmex costatus WGS genome.</title>
        <authorList>
            <person name="Nygaard S."/>
            <person name="Hu H."/>
            <person name="Boomsma J."/>
            <person name="Zhang G."/>
        </authorList>
    </citation>
    <scope>NUCLEOTIDE SEQUENCE [LARGE SCALE GENOMIC DNA]</scope>
    <source>
        <strain evidence="1">MS0001</strain>
        <tissue evidence="1">Whole body</tissue>
    </source>
</reference>
<accession>A0A195CR92</accession>
<proteinExistence type="predicted"/>
<evidence type="ECO:0000313" key="1">
    <source>
        <dbReference type="EMBL" id="KYN03226.1"/>
    </source>
</evidence>
<protein>
    <submittedName>
        <fullName evidence="1">Uncharacterized protein</fullName>
    </submittedName>
</protein>
<evidence type="ECO:0000313" key="2">
    <source>
        <dbReference type="Proteomes" id="UP000078542"/>
    </source>
</evidence>
<organism evidence="1 2">
    <name type="scientific">Cyphomyrmex costatus</name>
    <dbReference type="NCBI Taxonomy" id="456900"/>
    <lineage>
        <taxon>Eukaryota</taxon>
        <taxon>Metazoa</taxon>
        <taxon>Ecdysozoa</taxon>
        <taxon>Arthropoda</taxon>
        <taxon>Hexapoda</taxon>
        <taxon>Insecta</taxon>
        <taxon>Pterygota</taxon>
        <taxon>Neoptera</taxon>
        <taxon>Endopterygota</taxon>
        <taxon>Hymenoptera</taxon>
        <taxon>Apocrita</taxon>
        <taxon>Aculeata</taxon>
        <taxon>Formicoidea</taxon>
        <taxon>Formicidae</taxon>
        <taxon>Myrmicinae</taxon>
        <taxon>Cyphomyrmex</taxon>
    </lineage>
</organism>
<dbReference type="AlphaFoldDB" id="A0A195CR92"/>